<dbReference type="EMBL" id="AP017312">
    <property type="protein sequence ID" value="BAU29371.1"/>
    <property type="molecule type" value="Genomic_DNA"/>
</dbReference>
<organism evidence="1 2">
    <name type="scientific">Aneurinibacillus soli</name>
    <dbReference type="NCBI Taxonomy" id="1500254"/>
    <lineage>
        <taxon>Bacteria</taxon>
        <taxon>Bacillati</taxon>
        <taxon>Bacillota</taxon>
        <taxon>Bacilli</taxon>
        <taxon>Bacillales</taxon>
        <taxon>Paenibacillaceae</taxon>
        <taxon>Aneurinibacillus group</taxon>
        <taxon>Aneurinibacillus</taxon>
    </lineage>
</organism>
<sequence>MKKYIFLFTLVCMVFLTVCNQQEKEVVNTQEPEKSITASEAKLHQAGFTYSVNEVKNRLSNPSSHYKGKNTNPEIKAGEWSFTPMKNDKEGKVISSANSVNTYQRFIITPNKKNKVTIICATTYFSGELTDTTLEEAIRAAEITASAMGIAGDEIKKKIRELLVSENEYNLIEFGDLGLMKRVRKDDQLGITEFSFILVTKEKLSKTHLMDYTK</sequence>
<proteinExistence type="predicted"/>
<evidence type="ECO:0000313" key="2">
    <source>
        <dbReference type="Proteomes" id="UP000217696"/>
    </source>
</evidence>
<keyword evidence="2" id="KW-1185">Reference proteome</keyword>
<accession>A0A0U4WLV6</accession>
<reference evidence="1 2" key="1">
    <citation type="submission" date="2015-12" db="EMBL/GenBank/DDBJ databases">
        <title>Genome sequence of Aneurinibacillus soli.</title>
        <authorList>
            <person name="Lee J.S."/>
            <person name="Lee K.C."/>
            <person name="Kim K.K."/>
            <person name="Lee B.W."/>
        </authorList>
    </citation>
    <scope>NUCLEOTIDE SEQUENCE [LARGE SCALE GENOMIC DNA]</scope>
    <source>
        <strain evidence="1 2">CB4</strain>
    </source>
</reference>
<dbReference type="KEGG" id="asoc:CB4_03571"/>
<dbReference type="RefSeq" id="WP_096467054.1">
    <property type="nucleotide sequence ID" value="NZ_AP017312.1"/>
</dbReference>
<gene>
    <name evidence="1" type="ORF">CB4_03571</name>
</gene>
<protein>
    <submittedName>
        <fullName evidence="1">Uncharacterized protein</fullName>
    </submittedName>
</protein>
<dbReference type="AlphaFoldDB" id="A0A0U4WLV6"/>
<dbReference type="Proteomes" id="UP000217696">
    <property type="component" value="Chromosome"/>
</dbReference>
<evidence type="ECO:0000313" key="1">
    <source>
        <dbReference type="EMBL" id="BAU29371.1"/>
    </source>
</evidence>
<name>A0A0U4WLV6_9BACL</name>